<proteinExistence type="predicted"/>
<dbReference type="PANTHER" id="PTHR40060:SF1">
    <property type="entry name" value="UPF0316 PROTEIN YEBE"/>
    <property type="match status" value="1"/>
</dbReference>
<dbReference type="RefSeq" id="WP_083399252.1">
    <property type="nucleotide sequence ID" value="NZ_CP081135.1"/>
</dbReference>
<dbReference type="Pfam" id="PF10035">
    <property type="entry name" value="DUF2179"/>
    <property type="match status" value="1"/>
</dbReference>
<dbReference type="CDD" id="cd16381">
    <property type="entry name" value="YitT_C_like_1"/>
    <property type="match status" value="1"/>
</dbReference>
<evidence type="ECO:0000313" key="10">
    <source>
        <dbReference type="Proteomes" id="UP001198983"/>
    </source>
</evidence>
<dbReference type="AlphaFoldDB" id="A0AAX2ZCH4"/>
<evidence type="ECO:0000256" key="3">
    <source>
        <dbReference type="ARBA" id="ARBA00022692"/>
    </source>
</evidence>
<keyword evidence="10" id="KW-1185">Reference proteome</keyword>
<dbReference type="InterPro" id="IPR044035">
    <property type="entry name" value="DUF5698"/>
</dbReference>
<dbReference type="Pfam" id="PF18955">
    <property type="entry name" value="DUF5698"/>
    <property type="match status" value="1"/>
</dbReference>
<keyword evidence="2" id="KW-1003">Cell membrane</keyword>
<dbReference type="Proteomes" id="UP001198983">
    <property type="component" value="Chromosome"/>
</dbReference>
<name>A0AAX2ZCH4_9FIRM</name>
<feature type="transmembrane region" description="Helical" evidence="6">
    <location>
        <begin position="6"/>
        <end position="27"/>
    </location>
</feature>
<keyword evidence="4 6" id="KW-1133">Transmembrane helix</keyword>
<keyword evidence="3 6" id="KW-0812">Transmembrane</keyword>
<evidence type="ECO:0000259" key="8">
    <source>
        <dbReference type="Pfam" id="PF18955"/>
    </source>
</evidence>
<dbReference type="InterPro" id="IPR019264">
    <property type="entry name" value="DUF2179"/>
</dbReference>
<dbReference type="GO" id="GO:0005886">
    <property type="term" value="C:plasma membrane"/>
    <property type="evidence" value="ECO:0007669"/>
    <property type="project" value="UniProtKB-SubCell"/>
</dbReference>
<feature type="domain" description="DUF2179" evidence="7">
    <location>
        <begin position="110"/>
        <end position="163"/>
    </location>
</feature>
<evidence type="ECO:0000256" key="6">
    <source>
        <dbReference type="SAM" id="Phobius"/>
    </source>
</evidence>
<organism evidence="9 10">
    <name type="scientific">Terrisporobacter hibernicus</name>
    <dbReference type="NCBI Taxonomy" id="2813371"/>
    <lineage>
        <taxon>Bacteria</taxon>
        <taxon>Bacillati</taxon>
        <taxon>Bacillota</taxon>
        <taxon>Clostridia</taxon>
        <taxon>Peptostreptococcales</taxon>
        <taxon>Peptostreptococcaceae</taxon>
        <taxon>Terrisporobacter</taxon>
    </lineage>
</organism>
<evidence type="ECO:0000256" key="1">
    <source>
        <dbReference type="ARBA" id="ARBA00004651"/>
    </source>
</evidence>
<gene>
    <name evidence="9" type="ORF">JW646_14880</name>
</gene>
<evidence type="ECO:0000259" key="7">
    <source>
        <dbReference type="Pfam" id="PF10035"/>
    </source>
</evidence>
<evidence type="ECO:0000256" key="2">
    <source>
        <dbReference type="ARBA" id="ARBA00022475"/>
    </source>
</evidence>
<evidence type="ECO:0000256" key="4">
    <source>
        <dbReference type="ARBA" id="ARBA00022989"/>
    </source>
</evidence>
<dbReference type="InterPro" id="IPR022930">
    <property type="entry name" value="UPF0316"/>
</dbReference>
<evidence type="ECO:0000256" key="5">
    <source>
        <dbReference type="ARBA" id="ARBA00023136"/>
    </source>
</evidence>
<dbReference type="NCBIfam" id="NF003194">
    <property type="entry name" value="PRK04164.1-5"/>
    <property type="match status" value="1"/>
</dbReference>
<feature type="transmembrane region" description="Helical" evidence="6">
    <location>
        <begin position="34"/>
        <end position="53"/>
    </location>
</feature>
<sequence>MITKVILIFVLQLIYVPVLSLRTVLVVKGEDKKAPLAAFVEGIVYIASLGIVFSDLTNMYNIIAYVFGYAIGVYLGGRLEKKLAIGYRVVQINLTKENDDLINILRGHKFGVTKLEGKGRNNETRYRLEVMTHRIREKEVIKITEQLEPQAFIISFELAHFKGGYLNKHSAQ</sequence>
<feature type="domain" description="DUF5698" evidence="8">
    <location>
        <begin position="21"/>
        <end position="76"/>
    </location>
</feature>
<dbReference type="EMBL" id="CP081135">
    <property type="protein sequence ID" value="UEL46907.1"/>
    <property type="molecule type" value="Genomic_DNA"/>
</dbReference>
<dbReference type="KEGG" id="tem:JW646_14880"/>
<accession>A0AAX2ZCH4</accession>
<keyword evidence="5 6" id="KW-0472">Membrane</keyword>
<protein>
    <submittedName>
        <fullName evidence="9">DUF2179 domain-containing protein</fullName>
    </submittedName>
</protein>
<comment type="subcellular location">
    <subcellularLocation>
        <location evidence="1">Cell membrane</location>
        <topology evidence="1">Multi-pass membrane protein</topology>
    </subcellularLocation>
</comment>
<feature type="transmembrane region" description="Helical" evidence="6">
    <location>
        <begin position="59"/>
        <end position="77"/>
    </location>
</feature>
<evidence type="ECO:0000313" key="9">
    <source>
        <dbReference type="EMBL" id="UEL46907.1"/>
    </source>
</evidence>
<reference evidence="9 10" key="1">
    <citation type="journal article" date="2023" name="Int. J. Syst. Evol. Microbiol.">
        <title>Terrisporobacter hibernicus sp. nov., isolated from bovine faeces in Northern Ireland.</title>
        <authorList>
            <person name="Mitchell M."/>
            <person name="Nguyen S.V."/>
            <person name="Connor M."/>
            <person name="Fairley D.J."/>
            <person name="Donoghue O."/>
            <person name="Marshall H."/>
            <person name="Koolman L."/>
            <person name="McMullan G."/>
            <person name="Schaffer K.E."/>
            <person name="McGrath J.W."/>
            <person name="Fanning S."/>
        </authorList>
    </citation>
    <scope>NUCLEOTIDE SEQUENCE [LARGE SCALE GENOMIC DNA]</scope>
    <source>
        <strain evidence="9 10">MCA3</strain>
    </source>
</reference>
<dbReference type="PANTHER" id="PTHR40060">
    <property type="entry name" value="UPF0316 PROTEIN YEBE"/>
    <property type="match status" value="1"/>
</dbReference>